<evidence type="ECO:0000313" key="4">
    <source>
        <dbReference type="Proteomes" id="UP001155163"/>
    </source>
</evidence>
<dbReference type="Proteomes" id="UP001155163">
    <property type="component" value="Unassembled WGS sequence"/>
</dbReference>
<name>A0A9X1Z0B2_9PSED</name>
<dbReference type="AlphaFoldDB" id="A0A9X1Z0B2"/>
<dbReference type="EMBL" id="JALQCW010000088">
    <property type="protein sequence ID" value="MCK9801568.1"/>
    <property type="molecule type" value="Genomic_DNA"/>
</dbReference>
<protein>
    <submittedName>
        <fullName evidence="1">PQQ-like beta-propeller repeat protein</fullName>
    </submittedName>
</protein>
<evidence type="ECO:0000313" key="1">
    <source>
        <dbReference type="EMBL" id="MCK9801568.1"/>
    </source>
</evidence>
<organism evidence="1 3">
    <name type="scientific">Pseudomonas morbosilactucae</name>
    <dbReference type="NCBI Taxonomy" id="2938197"/>
    <lineage>
        <taxon>Bacteria</taxon>
        <taxon>Pseudomonadati</taxon>
        <taxon>Pseudomonadota</taxon>
        <taxon>Gammaproteobacteria</taxon>
        <taxon>Pseudomonadales</taxon>
        <taxon>Pseudomonadaceae</taxon>
        <taxon>Pseudomonas</taxon>
    </lineage>
</organism>
<reference evidence="3 4" key="1">
    <citation type="journal article" date="2022" name="Int. J. Syst. Evol. Microbiol.">
        <title>Pseudomonas aegrilactucae sp. nov. and Pseudomonas morbosilactucae sp. nov., pathogens causing bacterial rot of lettuce in Japan.</title>
        <authorList>
            <person name="Sawada H."/>
            <person name="Fujikawa T."/>
            <person name="Satou M."/>
        </authorList>
    </citation>
    <scope>NUCLEOTIDE SEQUENCE [LARGE SCALE GENOMIC DNA]</scope>
    <source>
        <strain evidence="1 3">MAFF 302030</strain>
        <strain evidence="2 4">MAFF 302046</strain>
    </source>
</reference>
<gene>
    <name evidence="1" type="ORF">M1B34_28850</name>
    <name evidence="2" type="ORF">M1B35_29650</name>
</gene>
<dbReference type="Gene3D" id="2.130.10.10">
    <property type="entry name" value="YVTN repeat-like/Quinoprotein amine dehydrogenase"/>
    <property type="match status" value="1"/>
</dbReference>
<sequence>MPTSPATAPQAQWQAAVLKYASAINQYVQDGQQHGWDGLKEPETPEIEHLLPAWRAALEARNRQPADAAQHQAFRQEWPPAHQPLASLLDKEGQMIPALALLDDGSLLARIGSAYEGGQVVRIDGERVEPVTQGDFFGRCPQRRFFAWSSASGIRVTDGWNGPQVSEFPWPTGREGLPEGVPVDEEDGDPLPSALIPFPDGQRVLLVSGDGIFVLHAEGATRLLRRPQDIAQDLADGVDPDDLAIGLCMAHGAISPDGQWIAVGDQCSHHLVFNAELALAAQIGPVGEYPHFALFNQQGDQLILNACHFYNGSTLGVAVADLPGLSTDFYSDDPRTPVLQDGARVYAGTSRGDEFIVGDAYGYLRAFSSTGEERWQHYVGSSFSAMDISADGRTLAASTYAGIISLIRLEDGRPDWQIGTGEHREERRWLFWKSFAKPLAW</sequence>
<keyword evidence="4" id="KW-1185">Reference proteome</keyword>
<dbReference type="InterPro" id="IPR011047">
    <property type="entry name" value="Quinoprotein_ADH-like_sf"/>
</dbReference>
<proteinExistence type="predicted"/>
<dbReference type="SUPFAM" id="SSF50998">
    <property type="entry name" value="Quinoprotein alcohol dehydrogenase-like"/>
    <property type="match status" value="1"/>
</dbReference>
<evidence type="ECO:0000313" key="2">
    <source>
        <dbReference type="EMBL" id="MCK9818180.1"/>
    </source>
</evidence>
<comment type="caution">
    <text evidence="1">The sequence shown here is derived from an EMBL/GenBank/DDBJ whole genome shotgun (WGS) entry which is preliminary data.</text>
</comment>
<evidence type="ECO:0000313" key="3">
    <source>
        <dbReference type="Proteomes" id="UP001155059"/>
    </source>
</evidence>
<dbReference type="EMBL" id="JALQCX010000072">
    <property type="protein sequence ID" value="MCK9818180.1"/>
    <property type="molecule type" value="Genomic_DNA"/>
</dbReference>
<dbReference type="RefSeq" id="WP_268263826.1">
    <property type="nucleotide sequence ID" value="NZ_JALQCW010000088.1"/>
</dbReference>
<dbReference type="Proteomes" id="UP001155059">
    <property type="component" value="Unassembled WGS sequence"/>
</dbReference>
<reference evidence="3 4" key="2">
    <citation type="journal article" date="2023" name="Plant Pathol.">
        <title>Dismantling and reorganizing Pseudomonas marginalis sensu#lato.</title>
        <authorList>
            <person name="Sawada H."/>
            <person name="Fujikawa T."/>
            <person name="Satou M."/>
        </authorList>
    </citation>
    <scope>NUCLEOTIDE SEQUENCE [LARGE SCALE GENOMIC DNA]</scope>
    <source>
        <strain evidence="1 3">MAFF 302030</strain>
        <strain evidence="2 4">MAFF 302046</strain>
    </source>
</reference>
<dbReference type="InterPro" id="IPR015943">
    <property type="entry name" value="WD40/YVTN_repeat-like_dom_sf"/>
</dbReference>
<accession>A0A9X1Z0B2</accession>